<sequence length="251" mass="25731">MESFNLSAYVALALALAIYAAPTSNIGGDMDIISREQDATSSEGFIFPFLRGPRILPPLRAPPVPVLVQKVAAPVTHAVSDALGTSAGVAFEALPVAGEVLHGLGLRDDQTADEDSDKKPKHKKVAAAAPPPPDAVASVDPATDAVAADAPAAADEEVIARDVEEAEKGKKKKKTEAVPPPPPSDEPELTADTAATPDADTADVEPRDIAEEAKRKKPKAAPAVAPPSEEPDVADAAPIADTSNLTAGVQV</sequence>
<feature type="signal peptide" evidence="2">
    <location>
        <begin position="1"/>
        <end position="20"/>
    </location>
</feature>
<organism evidence="3 4">
    <name type="scientific">Gymnopilus junonius</name>
    <name type="common">Spectacular rustgill mushroom</name>
    <name type="synonym">Gymnopilus spectabilis subsp. junonius</name>
    <dbReference type="NCBI Taxonomy" id="109634"/>
    <lineage>
        <taxon>Eukaryota</taxon>
        <taxon>Fungi</taxon>
        <taxon>Dikarya</taxon>
        <taxon>Basidiomycota</taxon>
        <taxon>Agaricomycotina</taxon>
        <taxon>Agaricomycetes</taxon>
        <taxon>Agaricomycetidae</taxon>
        <taxon>Agaricales</taxon>
        <taxon>Agaricineae</taxon>
        <taxon>Hymenogastraceae</taxon>
        <taxon>Gymnopilus</taxon>
    </lineage>
</organism>
<feature type="compositionally biased region" description="Low complexity" evidence="1">
    <location>
        <begin position="135"/>
        <end position="153"/>
    </location>
</feature>
<keyword evidence="2" id="KW-0732">Signal</keyword>
<feature type="compositionally biased region" description="Basic and acidic residues" evidence="1">
    <location>
        <begin position="158"/>
        <end position="168"/>
    </location>
</feature>
<feature type="compositionally biased region" description="Low complexity" evidence="1">
    <location>
        <begin position="190"/>
        <end position="199"/>
    </location>
</feature>
<name>A0A9P5NE70_GYMJU</name>
<dbReference type="Proteomes" id="UP000724874">
    <property type="component" value="Unassembled WGS sequence"/>
</dbReference>
<dbReference type="EMBL" id="JADNYJ010000124">
    <property type="protein sequence ID" value="KAF8882331.1"/>
    <property type="molecule type" value="Genomic_DNA"/>
</dbReference>
<reference evidence="3" key="1">
    <citation type="submission" date="2020-11" db="EMBL/GenBank/DDBJ databases">
        <authorList>
            <consortium name="DOE Joint Genome Institute"/>
            <person name="Ahrendt S."/>
            <person name="Riley R."/>
            <person name="Andreopoulos W."/>
            <person name="LaButti K."/>
            <person name="Pangilinan J."/>
            <person name="Ruiz-duenas F.J."/>
            <person name="Barrasa J.M."/>
            <person name="Sanchez-Garcia M."/>
            <person name="Camarero S."/>
            <person name="Miyauchi S."/>
            <person name="Serrano A."/>
            <person name="Linde D."/>
            <person name="Babiker R."/>
            <person name="Drula E."/>
            <person name="Ayuso-Fernandez I."/>
            <person name="Pacheco R."/>
            <person name="Padilla G."/>
            <person name="Ferreira P."/>
            <person name="Barriuso J."/>
            <person name="Kellner H."/>
            <person name="Castanera R."/>
            <person name="Alfaro M."/>
            <person name="Ramirez L."/>
            <person name="Pisabarro A.G."/>
            <person name="Kuo A."/>
            <person name="Tritt A."/>
            <person name="Lipzen A."/>
            <person name="He G."/>
            <person name="Yan M."/>
            <person name="Ng V."/>
            <person name="Cullen D."/>
            <person name="Martin F."/>
            <person name="Rosso M.-N."/>
            <person name="Henrissat B."/>
            <person name="Hibbett D."/>
            <person name="Martinez A.T."/>
            <person name="Grigoriev I.V."/>
        </authorList>
    </citation>
    <scope>NUCLEOTIDE SEQUENCE</scope>
    <source>
        <strain evidence="3">AH 44721</strain>
    </source>
</reference>
<accession>A0A9P5NE70</accession>
<feature type="region of interest" description="Disordered" evidence="1">
    <location>
        <begin position="109"/>
        <end position="251"/>
    </location>
</feature>
<gene>
    <name evidence="3" type="ORF">CPB84DRAFT_1791026</name>
</gene>
<feature type="compositionally biased region" description="Basic and acidic residues" evidence="1">
    <location>
        <begin position="204"/>
        <end position="214"/>
    </location>
</feature>
<evidence type="ECO:0000256" key="1">
    <source>
        <dbReference type="SAM" id="MobiDB-lite"/>
    </source>
</evidence>
<protein>
    <submittedName>
        <fullName evidence="3">Uncharacterized protein</fullName>
    </submittedName>
</protein>
<comment type="caution">
    <text evidence="3">The sequence shown here is derived from an EMBL/GenBank/DDBJ whole genome shotgun (WGS) entry which is preliminary data.</text>
</comment>
<evidence type="ECO:0000313" key="4">
    <source>
        <dbReference type="Proteomes" id="UP000724874"/>
    </source>
</evidence>
<evidence type="ECO:0000313" key="3">
    <source>
        <dbReference type="EMBL" id="KAF8882331.1"/>
    </source>
</evidence>
<feature type="chain" id="PRO_5040145761" evidence="2">
    <location>
        <begin position="21"/>
        <end position="251"/>
    </location>
</feature>
<evidence type="ECO:0000256" key="2">
    <source>
        <dbReference type="SAM" id="SignalP"/>
    </source>
</evidence>
<proteinExistence type="predicted"/>
<feature type="compositionally biased region" description="Polar residues" evidence="1">
    <location>
        <begin position="241"/>
        <end position="251"/>
    </location>
</feature>
<keyword evidence="4" id="KW-1185">Reference proteome</keyword>
<dbReference type="AlphaFoldDB" id="A0A9P5NE70"/>